<dbReference type="PROSITE" id="PS50076">
    <property type="entry name" value="DNAJ_2"/>
    <property type="match status" value="1"/>
</dbReference>
<dbReference type="Gene3D" id="1.10.287.110">
    <property type="entry name" value="DnaJ domain"/>
    <property type="match status" value="1"/>
</dbReference>
<dbReference type="SMART" id="SM00271">
    <property type="entry name" value="DnaJ"/>
    <property type="match status" value="1"/>
</dbReference>
<dbReference type="SUPFAM" id="SSF46565">
    <property type="entry name" value="Chaperone J-domain"/>
    <property type="match status" value="1"/>
</dbReference>
<accession>A0A2G5F183</accession>
<name>A0A2G5F183_AQUCA</name>
<dbReference type="PRINTS" id="PR00625">
    <property type="entry name" value="JDOMAIN"/>
</dbReference>
<dbReference type="OrthoDB" id="376357at2759"/>
<protein>
    <recommendedName>
        <fullName evidence="1">J domain-containing protein</fullName>
    </recommendedName>
</protein>
<dbReference type="AlphaFoldDB" id="A0A2G5F183"/>
<dbReference type="SUPFAM" id="SSF54862">
    <property type="entry name" value="4Fe-4S ferredoxins"/>
    <property type="match status" value="1"/>
</dbReference>
<evidence type="ECO:0000259" key="1">
    <source>
        <dbReference type="PROSITE" id="PS50076"/>
    </source>
</evidence>
<proteinExistence type="predicted"/>
<feature type="domain" description="J" evidence="1">
    <location>
        <begin position="57"/>
        <end position="120"/>
    </location>
</feature>
<dbReference type="CDD" id="cd06257">
    <property type="entry name" value="DnaJ"/>
    <property type="match status" value="1"/>
</dbReference>
<dbReference type="InterPro" id="IPR001623">
    <property type="entry name" value="DnaJ_domain"/>
</dbReference>
<dbReference type="InterPro" id="IPR036869">
    <property type="entry name" value="J_dom_sf"/>
</dbReference>
<dbReference type="Gene3D" id="3.30.70.20">
    <property type="match status" value="1"/>
</dbReference>
<keyword evidence="3" id="KW-1185">Reference proteome</keyword>
<dbReference type="EMBL" id="KZ305019">
    <property type="protein sequence ID" value="PIA61783.1"/>
    <property type="molecule type" value="Genomic_DNA"/>
</dbReference>
<dbReference type="PANTHER" id="PTHR45295">
    <property type="entry name" value="CHAPERONE PROTEIN DNAJ C76, CHLOROPLASTIC"/>
    <property type="match status" value="1"/>
</dbReference>
<sequence length="306" mass="35353">MHISTISLPTQPLLKPNSSQVQQHFNPNKPRCRWRQNCTTVIRCCSKKSTETVRTENYYDLLGISVDSNPKAIKEAYRNLQKKHHPDIAGKKGHEYTLMLNQAYHVLMRENLRKDYDASIGKMRGEFAREYTGSGYSSWNGPMRPQALFVDETACVGCRECVHHANNTFMMDETVGCARVKVQYGDDGQKIEVAVESCPVNCIHWVDKEELAVLEFLSRPRAKEAYGMFGGGWDRPSNVFMAAKFFIKQLKERESSNKQKNVWMTVEEETPAQAEARATASMKLHMEKLSRIWFWVRDFWLQNTKE</sequence>
<gene>
    <name evidence="2" type="ORF">AQUCO_00200048v1</name>
</gene>
<dbReference type="Pfam" id="PF13370">
    <property type="entry name" value="Fer4_13"/>
    <property type="match status" value="1"/>
</dbReference>
<dbReference type="STRING" id="218851.A0A2G5F183"/>
<dbReference type="PANTHER" id="PTHR45295:SF4">
    <property type="entry name" value="OS06G0474800 PROTEIN"/>
    <property type="match status" value="1"/>
</dbReference>
<reference evidence="2 3" key="1">
    <citation type="submission" date="2017-09" db="EMBL/GenBank/DDBJ databases">
        <title>WGS assembly of Aquilegia coerulea Goldsmith.</title>
        <authorList>
            <person name="Hodges S."/>
            <person name="Kramer E."/>
            <person name="Nordborg M."/>
            <person name="Tomkins J."/>
            <person name="Borevitz J."/>
            <person name="Derieg N."/>
            <person name="Yan J."/>
            <person name="Mihaltcheva S."/>
            <person name="Hayes R.D."/>
            <person name="Rokhsar D."/>
        </authorList>
    </citation>
    <scope>NUCLEOTIDE SEQUENCE [LARGE SCALE GENOMIC DNA]</scope>
    <source>
        <strain evidence="3">cv. Goldsmith</strain>
    </source>
</reference>
<organism evidence="2 3">
    <name type="scientific">Aquilegia coerulea</name>
    <name type="common">Rocky mountain columbine</name>
    <dbReference type="NCBI Taxonomy" id="218851"/>
    <lineage>
        <taxon>Eukaryota</taxon>
        <taxon>Viridiplantae</taxon>
        <taxon>Streptophyta</taxon>
        <taxon>Embryophyta</taxon>
        <taxon>Tracheophyta</taxon>
        <taxon>Spermatophyta</taxon>
        <taxon>Magnoliopsida</taxon>
        <taxon>Ranunculales</taxon>
        <taxon>Ranunculaceae</taxon>
        <taxon>Thalictroideae</taxon>
        <taxon>Aquilegia</taxon>
    </lineage>
</organism>
<dbReference type="Proteomes" id="UP000230069">
    <property type="component" value="Unassembled WGS sequence"/>
</dbReference>
<dbReference type="InParanoid" id="A0A2G5F183"/>
<evidence type="ECO:0000313" key="3">
    <source>
        <dbReference type="Proteomes" id="UP000230069"/>
    </source>
</evidence>
<evidence type="ECO:0000313" key="2">
    <source>
        <dbReference type="EMBL" id="PIA61783.1"/>
    </source>
</evidence>
<dbReference type="Pfam" id="PF00226">
    <property type="entry name" value="DnaJ"/>
    <property type="match status" value="1"/>
</dbReference>